<evidence type="ECO:0000256" key="4">
    <source>
        <dbReference type="ARBA" id="ARBA00022825"/>
    </source>
</evidence>
<organism evidence="8 9">
    <name type="scientific">Saccharothrix tamanrassetensis</name>
    <dbReference type="NCBI Taxonomy" id="1051531"/>
    <lineage>
        <taxon>Bacteria</taxon>
        <taxon>Bacillati</taxon>
        <taxon>Actinomycetota</taxon>
        <taxon>Actinomycetes</taxon>
        <taxon>Pseudonocardiales</taxon>
        <taxon>Pseudonocardiaceae</taxon>
        <taxon>Saccharothrix</taxon>
    </lineage>
</organism>
<evidence type="ECO:0000256" key="3">
    <source>
        <dbReference type="ARBA" id="ARBA00022801"/>
    </source>
</evidence>
<dbReference type="PROSITE" id="PS51892">
    <property type="entry name" value="SUBTILASE"/>
    <property type="match status" value="1"/>
</dbReference>
<feature type="active site" description="Charge relay system" evidence="5">
    <location>
        <position position="132"/>
    </location>
</feature>
<evidence type="ECO:0000256" key="6">
    <source>
        <dbReference type="RuleBase" id="RU003355"/>
    </source>
</evidence>
<evidence type="ECO:0000256" key="2">
    <source>
        <dbReference type="ARBA" id="ARBA00022670"/>
    </source>
</evidence>
<dbReference type="PROSITE" id="PS00138">
    <property type="entry name" value="SUBTILASE_SER"/>
    <property type="match status" value="1"/>
</dbReference>
<reference evidence="8 9" key="1">
    <citation type="submission" date="2020-08" db="EMBL/GenBank/DDBJ databases">
        <title>Genomic Encyclopedia of Type Strains, Phase III (KMG-III): the genomes of soil and plant-associated and newly described type strains.</title>
        <authorList>
            <person name="Whitman W."/>
        </authorList>
    </citation>
    <scope>NUCLEOTIDE SEQUENCE [LARGE SCALE GENOMIC DNA]</scope>
    <source>
        <strain evidence="8 9">CECT 8640</strain>
    </source>
</reference>
<keyword evidence="9" id="KW-1185">Reference proteome</keyword>
<gene>
    <name evidence="8" type="ORF">FHS29_004738</name>
</gene>
<dbReference type="AlphaFoldDB" id="A0A841CLZ5"/>
<dbReference type="SUPFAM" id="SSF54897">
    <property type="entry name" value="Protease propeptides/inhibitors"/>
    <property type="match status" value="1"/>
</dbReference>
<dbReference type="SUPFAM" id="SSF51110">
    <property type="entry name" value="alpha-D-mannose-specific plant lectins"/>
    <property type="match status" value="1"/>
</dbReference>
<dbReference type="Pfam" id="PF05922">
    <property type="entry name" value="Inhibitor_I9"/>
    <property type="match status" value="1"/>
</dbReference>
<dbReference type="Gene3D" id="3.40.50.200">
    <property type="entry name" value="Peptidase S8/S53 domain"/>
    <property type="match status" value="1"/>
</dbReference>
<dbReference type="PRINTS" id="PR00723">
    <property type="entry name" value="SUBTILISIN"/>
</dbReference>
<dbReference type="InterPro" id="IPR036426">
    <property type="entry name" value="Bulb-type_lectin_dom_sf"/>
</dbReference>
<dbReference type="Proteomes" id="UP000547510">
    <property type="component" value="Unassembled WGS sequence"/>
</dbReference>
<dbReference type="InterPro" id="IPR015500">
    <property type="entry name" value="Peptidase_S8_subtilisin-rel"/>
</dbReference>
<comment type="similarity">
    <text evidence="1 5 6">Belongs to the peptidase S8 family.</text>
</comment>
<dbReference type="GO" id="GO:0004252">
    <property type="term" value="F:serine-type endopeptidase activity"/>
    <property type="evidence" value="ECO:0007669"/>
    <property type="project" value="UniProtKB-UniRule"/>
</dbReference>
<feature type="active site" description="Charge relay system" evidence="5">
    <location>
        <position position="284"/>
    </location>
</feature>
<dbReference type="InterPro" id="IPR010259">
    <property type="entry name" value="S8pro/Inhibitor_I9"/>
</dbReference>
<keyword evidence="4 5" id="KW-0720">Serine protease</keyword>
<dbReference type="InterPro" id="IPR023827">
    <property type="entry name" value="Peptidase_S8_Asp-AS"/>
</dbReference>
<feature type="active site" description="Charge relay system" evidence="5">
    <location>
        <position position="101"/>
    </location>
</feature>
<dbReference type="InterPro" id="IPR050131">
    <property type="entry name" value="Peptidase_S8_subtilisin-like"/>
</dbReference>
<dbReference type="PROSITE" id="PS00137">
    <property type="entry name" value="SUBTILASE_HIS"/>
    <property type="match status" value="1"/>
</dbReference>
<dbReference type="PROSITE" id="PS50927">
    <property type="entry name" value="BULB_LECTIN"/>
    <property type="match status" value="1"/>
</dbReference>
<comment type="caution">
    <text evidence="8">The sequence shown here is derived from an EMBL/GenBank/DDBJ whole genome shotgun (WGS) entry which is preliminary data.</text>
</comment>
<dbReference type="GO" id="GO:0005615">
    <property type="term" value="C:extracellular space"/>
    <property type="evidence" value="ECO:0007669"/>
    <property type="project" value="TreeGrafter"/>
</dbReference>
<dbReference type="Pfam" id="PF00082">
    <property type="entry name" value="Peptidase_S8"/>
    <property type="match status" value="1"/>
</dbReference>
<dbReference type="InterPro" id="IPR001480">
    <property type="entry name" value="Bulb-type_lectin_dom"/>
</dbReference>
<dbReference type="RefSeq" id="WP_312865060.1">
    <property type="nucleotide sequence ID" value="NZ_JACHJN010000007.1"/>
</dbReference>
<proteinExistence type="inferred from homology"/>
<dbReference type="InterPro" id="IPR022398">
    <property type="entry name" value="Peptidase_S8_His-AS"/>
</dbReference>
<dbReference type="FunFam" id="3.40.50.200:FF:000014">
    <property type="entry name" value="Proteinase K"/>
    <property type="match status" value="1"/>
</dbReference>
<dbReference type="SMART" id="SM00108">
    <property type="entry name" value="B_lectin"/>
    <property type="match status" value="1"/>
</dbReference>
<dbReference type="PANTHER" id="PTHR43806:SF11">
    <property type="entry name" value="CEREVISIN-RELATED"/>
    <property type="match status" value="1"/>
</dbReference>
<dbReference type="EMBL" id="JACHJN010000007">
    <property type="protein sequence ID" value="MBB5958130.1"/>
    <property type="molecule type" value="Genomic_DNA"/>
</dbReference>
<dbReference type="InterPro" id="IPR034193">
    <property type="entry name" value="PCSK9_ProteinaseK-like"/>
</dbReference>
<dbReference type="GO" id="GO:0006508">
    <property type="term" value="P:proteolysis"/>
    <property type="evidence" value="ECO:0007669"/>
    <property type="project" value="UniProtKB-KW"/>
</dbReference>
<accession>A0A841CLZ5</accession>
<dbReference type="PROSITE" id="PS00136">
    <property type="entry name" value="SUBTILASE_ASP"/>
    <property type="match status" value="1"/>
</dbReference>
<dbReference type="SUPFAM" id="SSF52743">
    <property type="entry name" value="Subtilisin-like"/>
    <property type="match status" value="1"/>
</dbReference>
<evidence type="ECO:0000313" key="9">
    <source>
        <dbReference type="Proteomes" id="UP000547510"/>
    </source>
</evidence>
<protein>
    <submittedName>
        <fullName evidence="8">Subtilisin family serine protease</fullName>
    </submittedName>
</protein>
<evidence type="ECO:0000256" key="1">
    <source>
        <dbReference type="ARBA" id="ARBA00011073"/>
    </source>
</evidence>
<dbReference type="InterPro" id="IPR000209">
    <property type="entry name" value="Peptidase_S8/S53_dom"/>
</dbReference>
<dbReference type="CDD" id="cd04077">
    <property type="entry name" value="Peptidases_S8_PCSK9_ProteinaseK_like"/>
    <property type="match status" value="1"/>
</dbReference>
<dbReference type="Gene3D" id="2.90.10.10">
    <property type="entry name" value="Bulb-type lectin domain"/>
    <property type="match status" value="2"/>
</dbReference>
<dbReference type="PANTHER" id="PTHR43806">
    <property type="entry name" value="PEPTIDASE S8"/>
    <property type="match status" value="1"/>
</dbReference>
<evidence type="ECO:0000256" key="5">
    <source>
        <dbReference type="PROSITE-ProRule" id="PRU01240"/>
    </source>
</evidence>
<evidence type="ECO:0000259" key="7">
    <source>
        <dbReference type="PROSITE" id="PS50927"/>
    </source>
</evidence>
<keyword evidence="2 5" id="KW-0645">Protease</keyword>
<dbReference type="InterPro" id="IPR023828">
    <property type="entry name" value="Peptidase_S8_Ser-AS"/>
</dbReference>
<keyword evidence="3 5" id="KW-0378">Hydrolase</keyword>
<dbReference type="InterPro" id="IPR036852">
    <property type="entry name" value="Peptidase_S8/S53_dom_sf"/>
</dbReference>
<sequence>MVLKDRNQTTAVADRAGVRVVHRYQSVVDGFAATMNEDQAKRLAADPAVASVVQDQKVRKTEVQPNPPSWGLDRIDQRDLPLNDSYSYPNKGAGVHVYVIDTGIRATHVDFGGRATFDHNAIDTDNTDCNGHGTHVAGTVGGTTVGVAKDVRLHAVKVLDCNGNGTVAGAIAGLDWVAANKVQPAVANLSLGSLPNDLFDSAVRRTISAGITVVVAAGNSARSACEQSPARVTEAITVGATREDDRRASFSNFGTCTDVFAPGEGIFSAWHTADDEGAVLDGTSMAAPHVAGVAALHLTATPAAAPNVVRDAIVNAATRDHVTDPGAGSPNLLLHSAVPTVSGPDRLVRGEQLTAGQSRTSLDGQYRLVLQVDGNLVLYTADRRALWHTNTWGSDVTRAVLQPDGNFVLYSAAGVARWHTNTWGSAADRLVVQNDDNVVLYGPAGEFYWHRKQ</sequence>
<evidence type="ECO:0000313" key="8">
    <source>
        <dbReference type="EMBL" id="MBB5958130.1"/>
    </source>
</evidence>
<feature type="domain" description="Bulb-type lectin" evidence="7">
    <location>
        <begin position="344"/>
        <end position="453"/>
    </location>
</feature>
<name>A0A841CLZ5_9PSEU</name>
<dbReference type="Gene3D" id="3.30.70.80">
    <property type="entry name" value="Peptidase S8 propeptide/proteinase inhibitor I9"/>
    <property type="match status" value="1"/>
</dbReference>
<dbReference type="InterPro" id="IPR037045">
    <property type="entry name" value="S8pro/Inhibitor_I9_sf"/>
</dbReference>